<evidence type="ECO:0000256" key="1">
    <source>
        <dbReference type="SAM" id="MobiDB-lite"/>
    </source>
</evidence>
<feature type="region of interest" description="Disordered" evidence="1">
    <location>
        <begin position="1033"/>
        <end position="1057"/>
    </location>
</feature>
<dbReference type="OrthoDB" id="611935at2759"/>
<feature type="region of interest" description="Disordered" evidence="1">
    <location>
        <begin position="838"/>
        <end position="865"/>
    </location>
</feature>
<organism evidence="2 3">
    <name type="scientific">Dorcoceras hygrometricum</name>
    <dbReference type="NCBI Taxonomy" id="472368"/>
    <lineage>
        <taxon>Eukaryota</taxon>
        <taxon>Viridiplantae</taxon>
        <taxon>Streptophyta</taxon>
        <taxon>Embryophyta</taxon>
        <taxon>Tracheophyta</taxon>
        <taxon>Spermatophyta</taxon>
        <taxon>Magnoliopsida</taxon>
        <taxon>eudicotyledons</taxon>
        <taxon>Gunneridae</taxon>
        <taxon>Pentapetalae</taxon>
        <taxon>asterids</taxon>
        <taxon>lamiids</taxon>
        <taxon>Lamiales</taxon>
        <taxon>Gesneriaceae</taxon>
        <taxon>Didymocarpoideae</taxon>
        <taxon>Trichosporeae</taxon>
        <taxon>Loxocarpinae</taxon>
        <taxon>Dorcoceras</taxon>
    </lineage>
</organism>
<feature type="region of interest" description="Disordered" evidence="1">
    <location>
        <begin position="960"/>
        <end position="989"/>
    </location>
</feature>
<proteinExistence type="predicted"/>
<protein>
    <submittedName>
        <fullName evidence="2">Uncharacterized protein</fullName>
    </submittedName>
</protein>
<keyword evidence="3" id="KW-1185">Reference proteome</keyword>
<dbReference type="PANTHER" id="PTHR34361:SF2">
    <property type="entry name" value="OS08G0157800 PROTEIN"/>
    <property type="match status" value="1"/>
</dbReference>
<sequence>MMGFGCLGEGSGDNSSLSISNLSALAPPFTVDRLNSNPMFSSNPVLNYSELSYAVEPYSHTSQFASPSAPGHELDIHPTETTRIPLNDYHISDPIYLGSSGVRWSDSAFVYGGGVKPYYSPSVPPMTAEGSTINEYDGRSSNAISPSGLSVSSQLGYNQSLYDLEYGPQWADNVGSSDGTRIKTVGLGGDFSSKNVNVGSSHSYKFQVSQGIYDIPFSEKSQEVSGVACGNLNRVSDSEVYSGLALGILEDRFLEQNADLLPYNCSKPCIAVSGSIFSESYSLGPSYEMHQNVSDFQNLCSPNGNYVLPFDPSCPSSASVMRPSPEVVNRLPPSVNDFSGNDVSSYRTTHTDNVAVAEFEQPGPSKRNDSFPIPSYYVKENFLLPAPGKELTSPVQSMNNFSREFKARVGSQLPDINVSSGFSKSFDSNQVVYSAAGSSYFVDHCNHSVDSPCWKGAPSSLFSAFDIGPRDSLNKNLDQYYGIDHREHQNFHSLCDSTRAFSKKGGEGNINDNTSCGKNSANSLERTLYANSLNREQNLSDGANSFVGTSTMMSGEGIKISNQPIFHNEPSQPRNSESSFDVNFLGTKHLKVEEYAGLSLNDISEGGSVAVCAAEKLLASPSSQEAGYERAKPLPDTKFDVQTMIKATRNLSELLLCHLSCDACCALEERDMEIIKSTISNLDACMRYNTDQETYEPKLKKCIRDTSIIIEESHCMDKISDGPSMTNETFNCHAQPKYKHKVEGKKIESPVSSPLRRGESIKGNDDVTKSIKEILEENFHINEEISSQALLFKNLWLQAEANLCSIGYKARFDKMKVEMAKIEDYSFKEIEDVTEIKSKIQSIPDPNTDSKLGSTHGGTGKGPSLKNSFISSSAENANEVEASIMARFKILKSRGDVIESINMDKKRQPGMDDVEHAGSILERFNILKSRENDLRSTKMGMGQQPEMADCDDLEPIRMRSNDMKPREDNLTPTNKEKEPQSEIANDEHTGSVMARFNILQSREGSVIMYVKEEQPADVADVEFSGKKIVTTVKNDQSEADVHSSPKPRKTGSLSEREFGSKLHDCGYNSPKELHFSVPSAPTAHTSHNGKVTNQCLSRLHDSSLSSDWEHVQKDDLAWKNM</sequence>
<evidence type="ECO:0000313" key="2">
    <source>
        <dbReference type="EMBL" id="KZV45257.1"/>
    </source>
</evidence>
<dbReference type="AlphaFoldDB" id="A0A2Z7CH96"/>
<gene>
    <name evidence="2" type="ORF">F511_10034</name>
</gene>
<feature type="compositionally biased region" description="Polar residues" evidence="1">
    <location>
        <begin position="839"/>
        <end position="853"/>
    </location>
</feature>
<accession>A0A2Z7CH96</accession>
<dbReference type="PANTHER" id="PTHR34361">
    <property type="entry name" value="OS08G0157800 PROTEIN"/>
    <property type="match status" value="1"/>
</dbReference>
<name>A0A2Z7CH96_9LAMI</name>
<dbReference type="EMBL" id="KQ996414">
    <property type="protein sequence ID" value="KZV45257.1"/>
    <property type="molecule type" value="Genomic_DNA"/>
</dbReference>
<dbReference type="Proteomes" id="UP000250235">
    <property type="component" value="Unassembled WGS sequence"/>
</dbReference>
<evidence type="ECO:0000313" key="3">
    <source>
        <dbReference type="Proteomes" id="UP000250235"/>
    </source>
</evidence>
<reference evidence="2 3" key="1">
    <citation type="journal article" date="2015" name="Proc. Natl. Acad. Sci. U.S.A.">
        <title>The resurrection genome of Boea hygrometrica: A blueprint for survival of dehydration.</title>
        <authorList>
            <person name="Xiao L."/>
            <person name="Yang G."/>
            <person name="Zhang L."/>
            <person name="Yang X."/>
            <person name="Zhao S."/>
            <person name="Ji Z."/>
            <person name="Zhou Q."/>
            <person name="Hu M."/>
            <person name="Wang Y."/>
            <person name="Chen M."/>
            <person name="Xu Y."/>
            <person name="Jin H."/>
            <person name="Xiao X."/>
            <person name="Hu G."/>
            <person name="Bao F."/>
            <person name="Hu Y."/>
            <person name="Wan P."/>
            <person name="Li L."/>
            <person name="Deng X."/>
            <person name="Kuang T."/>
            <person name="Xiang C."/>
            <person name="Zhu J.K."/>
            <person name="Oliver M.J."/>
            <person name="He Y."/>
        </authorList>
    </citation>
    <scope>NUCLEOTIDE SEQUENCE [LARGE SCALE GENOMIC DNA]</scope>
    <source>
        <strain evidence="3">cv. XS01</strain>
    </source>
</reference>